<dbReference type="EMBL" id="JBEUSY010000340">
    <property type="protein sequence ID" value="KAL1237683.1"/>
    <property type="molecule type" value="Genomic_DNA"/>
</dbReference>
<evidence type="ECO:0000256" key="2">
    <source>
        <dbReference type="ARBA" id="ARBA00008954"/>
    </source>
</evidence>
<keyword evidence="5" id="KW-0808">Transferase</keyword>
<sequence length="345" mass="37665">MSSAKSQSIFDLEAKYGAHNYKPLPVALERAVNQGHRHPKIIEALKKQADRLTLCSRATYSNVLGEYEKFMTNLFGYDKLLPMNSGVEGCESALKLARRNFWGRSLAAVSSSTDQECYGGFGPFMPGFKVIPYDDPGALEQVLNTNGNNVAAFMVEPIQGEAGVRVPKDDEVQTGLGRTGKRLCSDYENVRPDILILGKALSGGCYPISAVLCDDSIMLNIKPGQHGSTFGGNPLACRIAMAAVRVVEEENLASNAFKMGQLFHQQMHSLPSAIVKAVRGKGLLNAIEINNGYDAWELCIRLLENGLLAKTTHGNKIRFAPPLVIDESQMLEACSIIKHVLQCFT</sequence>
<protein>
    <recommendedName>
        <fullName evidence="5">Ornithine aminotransferase</fullName>
        <ecNumber evidence="5">2.6.1.13</ecNumber>
    </recommendedName>
</protein>
<dbReference type="InterPro" id="IPR015422">
    <property type="entry name" value="PyrdxlP-dep_Trfase_small"/>
</dbReference>
<comment type="similarity">
    <text evidence="2 4">Belongs to the class-III pyridoxal-phosphate-dependent aminotransferase family.</text>
</comment>
<keyword evidence="7" id="KW-1185">Reference proteome</keyword>
<dbReference type="SUPFAM" id="SSF53383">
    <property type="entry name" value="PLP-dependent transferases"/>
    <property type="match status" value="1"/>
</dbReference>
<dbReference type="PANTHER" id="PTHR11986:SF18">
    <property type="entry name" value="ORNITHINE AMINOTRANSFERASE, MITOCHONDRIAL"/>
    <property type="match status" value="1"/>
</dbReference>
<dbReference type="EC" id="2.6.1.13" evidence="5"/>
<dbReference type="Gene3D" id="3.90.1150.10">
    <property type="entry name" value="Aspartate Aminotransferase, domain 1"/>
    <property type="match status" value="1"/>
</dbReference>
<keyword evidence="5 6" id="KW-0032">Aminotransferase</keyword>
<evidence type="ECO:0000313" key="7">
    <source>
        <dbReference type="Proteomes" id="UP001558632"/>
    </source>
</evidence>
<gene>
    <name evidence="6" type="ORF">TSPI_06005</name>
</gene>
<dbReference type="InterPro" id="IPR005814">
    <property type="entry name" value="Aminotrans_3"/>
</dbReference>
<accession>A0ABR3KHN2</accession>
<dbReference type="Proteomes" id="UP001558632">
    <property type="component" value="Unassembled WGS sequence"/>
</dbReference>
<name>A0ABR3KHN2_TRISP</name>
<comment type="caution">
    <text evidence="6">The sequence shown here is derived from an EMBL/GenBank/DDBJ whole genome shotgun (WGS) entry which is preliminary data.</text>
</comment>
<reference evidence="6 7" key="1">
    <citation type="submission" date="2024-07" db="EMBL/GenBank/DDBJ databases">
        <title>Enhanced genomic and transcriptomic resources for Trichinella pseudospiralis and T. spiralis underpin the discovery of pronounced molecular differences between stages and species.</title>
        <authorList>
            <person name="Pasi K.K."/>
            <person name="La Rosa G."/>
            <person name="Gomez-Morales M.A."/>
            <person name="Tosini F."/>
            <person name="Sumanam S."/>
            <person name="Young N.D."/>
            <person name="Chang B.C."/>
            <person name="Robin G.B."/>
        </authorList>
    </citation>
    <scope>NUCLEOTIDE SEQUENCE [LARGE SCALE GENOMIC DNA]</scope>
    <source>
        <strain evidence="6">ISS534</strain>
    </source>
</reference>
<dbReference type="PANTHER" id="PTHR11986">
    <property type="entry name" value="AMINOTRANSFERASE CLASS III"/>
    <property type="match status" value="1"/>
</dbReference>
<evidence type="ECO:0000256" key="3">
    <source>
        <dbReference type="ARBA" id="ARBA00022898"/>
    </source>
</evidence>
<dbReference type="Gene3D" id="3.40.640.10">
    <property type="entry name" value="Type I PLP-dependent aspartate aminotransferase-like (Major domain)"/>
    <property type="match status" value="1"/>
</dbReference>
<dbReference type="Pfam" id="PF00202">
    <property type="entry name" value="Aminotran_3"/>
    <property type="match status" value="2"/>
</dbReference>
<proteinExistence type="inferred from homology"/>
<organism evidence="6 7">
    <name type="scientific">Trichinella spiralis</name>
    <name type="common">Trichina worm</name>
    <dbReference type="NCBI Taxonomy" id="6334"/>
    <lineage>
        <taxon>Eukaryota</taxon>
        <taxon>Metazoa</taxon>
        <taxon>Ecdysozoa</taxon>
        <taxon>Nematoda</taxon>
        <taxon>Enoplea</taxon>
        <taxon>Dorylaimia</taxon>
        <taxon>Trichinellida</taxon>
        <taxon>Trichinellidae</taxon>
        <taxon>Trichinella</taxon>
    </lineage>
</organism>
<keyword evidence="3 4" id="KW-0663">Pyridoxal phosphate</keyword>
<evidence type="ECO:0000256" key="1">
    <source>
        <dbReference type="ARBA" id="ARBA00001933"/>
    </source>
</evidence>
<dbReference type="GO" id="GO:0008483">
    <property type="term" value="F:transaminase activity"/>
    <property type="evidence" value="ECO:0007669"/>
    <property type="project" value="UniProtKB-KW"/>
</dbReference>
<evidence type="ECO:0000313" key="6">
    <source>
        <dbReference type="EMBL" id="KAL1237683.1"/>
    </source>
</evidence>
<dbReference type="InterPro" id="IPR015424">
    <property type="entry name" value="PyrdxlP-dep_Trfase"/>
</dbReference>
<dbReference type="CDD" id="cd00610">
    <property type="entry name" value="OAT_like"/>
    <property type="match status" value="1"/>
</dbReference>
<comment type="cofactor">
    <cofactor evidence="1 5">
        <name>pyridoxal 5'-phosphate</name>
        <dbReference type="ChEBI" id="CHEBI:597326"/>
    </cofactor>
</comment>
<comment type="catalytic activity">
    <reaction evidence="5">
        <text>a 2-oxocarboxylate + L-ornithine = L-glutamate 5-semialdehyde + an L-alpha-amino acid</text>
        <dbReference type="Rhea" id="RHEA:13877"/>
        <dbReference type="ChEBI" id="CHEBI:35179"/>
        <dbReference type="ChEBI" id="CHEBI:46911"/>
        <dbReference type="ChEBI" id="CHEBI:58066"/>
        <dbReference type="ChEBI" id="CHEBI:59869"/>
        <dbReference type="EC" id="2.6.1.13"/>
    </reaction>
</comment>
<evidence type="ECO:0000256" key="5">
    <source>
        <dbReference type="RuleBase" id="RU365036"/>
    </source>
</evidence>
<evidence type="ECO:0000256" key="4">
    <source>
        <dbReference type="RuleBase" id="RU003560"/>
    </source>
</evidence>
<comment type="pathway">
    <text evidence="5">Amino-acid biosynthesis; L-proline biosynthesis; L-glutamate 5-semialdehyde from L-ornithine: step 1/1.</text>
</comment>
<dbReference type="InterPro" id="IPR015421">
    <property type="entry name" value="PyrdxlP-dep_Trfase_major"/>
</dbReference>
<dbReference type="InterPro" id="IPR050103">
    <property type="entry name" value="Class-III_PLP-dep_AT"/>
</dbReference>